<gene>
    <name evidence="1" type="ORF">E7Z74_04405</name>
</gene>
<dbReference type="Proteomes" id="UP000713479">
    <property type="component" value="Unassembled WGS sequence"/>
</dbReference>
<sequence>MNKKPIIIILLIISMFLCVSAVSATNSTQYYVDSGVDVSGDGSQNAPFKTIEEAINVVDESKTTEIYINGSGNYKLKNTLTLNYNHNQTSLSFIGLNNPTLDTSTAMFKVSNANSNIVFSNFTFTSLGGTKQILSQSGGNTVTFDGCTFKNIAAPSDNKGLFTGEDSYLYFKNSKFLNFKSNYPVIVLNNFQHVSMSNCEVNSVGRVIYSTINNAKKGGSVDIHDSRFSNCYYPIKLTVNIVNITNSQFTDTNGNVIYHDAKADNFKRNTEIYIDNSKFISNVYDVSRDAENEFDNAPTGWGDHNGGAIYSQAKVLNVTNSLFKDNMVTQGSGDLYMTLKGAGIYAFNINCINTTFDGNKLIGGTLNGGCTKDGAAIYSTDNANVYNSTFINNHVDIENGGAIYCEYKLNVYGSLFSNNTQPKGYSSITFLGNSNINDNIFLDLGNNVVANKTDKYNVDYNWWNTNERPNFIANNWIILDLESESDSLVNGSPAVFTLAFKNVKYVNGTVCEYNSTLSDRLLKAVFDTGIIQESGNSSYEVKSVKADFTYIPEGQIGDVVTLKVFSDDNIILTKEYVISEPYLNIQTEDIFVGENAIVNVNIHSSRQNGTVTLKIDGKTYTNKSNNNKAIFNISGLESGFHEIMAEFDGMQATSNITVTKLNTTASIKINGEIGAGNDIVLEIALDSDATGTIEINVNGVDDLIPVNYGTATYNINSLLPVDYVINITYSGDGKYNPVKNSTMFHVVKAPISLNVTADNIRVDEDLIVKVAFNESDVDGNVTILLNGVEKGTANILYGAGRLYIGNLDAGNYTISAIYDGGIKYLATQANSTVSVGKQNSTFDISVSQNKDNTIKLVVDINATGNVTFVVGNVEKTVDIVNNQAILDNVKLNNANYVAEVTYNGDKNYYPSVSEYTFTIKNKKLVIKYYVDGMVSKSGDGSRTNPFKTINEAVNHVVDNYTIEIYILPDEYSIDSKITLDYDNKGKETTLTFLGWGGDTPIINSAVGSSAVNTFRIGQNSTVYFENIQFVEPGDRFFNLDSGDLTFTDCIFEKAKNDVFKSTIYVSGGNLTLNSVDIQDCDYSGASGGFMHIASKSANVLINDSKFSYNTGRDASVIYTQGTGQNVVINVTILNSLFKGNNNALLLGSVTTIDNCTFENNLGKSIIFSSKISNFGDNNDLYITNSKFSGNTAAHAVESAGNLLYIENSTFTNNINGNGLVYAHRSSQDSSQFIVAPKVYVYDSLFEHNDVGNGAIYSYVGIENVSSSRFVENTGLKGAAIFNYGNLTVYNSTFEKNNITSDKDGAAIYVERGNEVNINYSSFKNNKALGVNNAITIMSVSGNTVINNNAFYDNDGYDVYNKGISEINADSNWWGSNDNPNLNINVSNWVILTASSTPNFNNTTVNANFNYLKTIDNETVPYNSSIPDREVRFASDDGEFEDGYYGGFVFTGVDGDTIFTPDEGNFTIDVFVDDKYITTINGTLKIKTLPEISIDVNDTLIGDSAVIIITVGNATGNVTVNVANYTETVELNNSIAQLTIPGLSVGDYEVSAIYNGDDDYLTTNGTANFSVLKLDTPIDLSFDGERLIIKLLNDTTGSVTIDAKVRNYTSKLNKGQAIVDITSLGDGNFTLIASYPGDGRYNPVNGLIDVEVKVNKSKTSPEILIDVDDTNVGNPVNVVVTVVNATGNVTITVGDYENTVVLANSVAHISISDLPAGDYKVTVLYNGDDNYLVDDKTASFSVLKLNSTMDVSFDDEKITVKLPKDATGVVTVTANDTVLSSNITYGQAIVDVSSLDSGKYTISVDYAGDDNYDPINKSLSIEIEPKIILKAYDLIKYFKSADRFKVTLNDTNGNVLANKQLIVNINGKDYTRSTDSDGIMTMAINLDAGNYSVTVTYDDNGTSITSNATIQVISTISGNDVTKMFRNGTQYYATFVDSNGNPLPEGTEVTFNINGVMYKRMTNASGTARLNINLINGTYIITAINPSNDEMSSNTIKVLANIVENKDITMYFRNGTRYTVRIVGSDGKVVGAGEKVTFNINGVMYTRETDANGYAGLNINLNPGTYIITAIYNDCMVSNTIKVLPTLVASDLTKKYGVASPFRVTVLDGRGNKLAGVSVSFNINGVFYERTSNAEGIASLNINLMAGKYIVTSSYNNCAISNTVTVEA</sequence>
<comment type="caution">
    <text evidence="1">The sequence shown here is derived from an EMBL/GenBank/DDBJ whole genome shotgun (WGS) entry which is preliminary data.</text>
</comment>
<proteinExistence type="predicted"/>
<dbReference type="Gene3D" id="2.60.40.10">
    <property type="entry name" value="Immunoglobulins"/>
    <property type="match status" value="3"/>
</dbReference>
<dbReference type="InterPro" id="IPR013783">
    <property type="entry name" value="Ig-like_fold"/>
</dbReference>
<dbReference type="InterPro" id="IPR011050">
    <property type="entry name" value="Pectin_lyase_fold/virulence"/>
</dbReference>
<evidence type="ECO:0000313" key="2">
    <source>
        <dbReference type="Proteomes" id="UP000713479"/>
    </source>
</evidence>
<evidence type="ECO:0008006" key="3">
    <source>
        <dbReference type="Google" id="ProtNLM"/>
    </source>
</evidence>
<accession>A0A8T3VH10</accession>
<dbReference type="SMART" id="SM00710">
    <property type="entry name" value="PbH1"/>
    <property type="match status" value="15"/>
</dbReference>
<organism evidence="1 2">
    <name type="scientific">Methanobrevibacter millerae</name>
    <dbReference type="NCBI Taxonomy" id="230361"/>
    <lineage>
        <taxon>Archaea</taxon>
        <taxon>Methanobacteriati</taxon>
        <taxon>Methanobacteriota</taxon>
        <taxon>Methanomada group</taxon>
        <taxon>Methanobacteria</taxon>
        <taxon>Methanobacteriales</taxon>
        <taxon>Methanobacteriaceae</taxon>
        <taxon>Methanobrevibacter</taxon>
    </lineage>
</organism>
<dbReference type="InterPro" id="IPR006626">
    <property type="entry name" value="PbH1"/>
</dbReference>
<evidence type="ECO:0000313" key="1">
    <source>
        <dbReference type="EMBL" id="MBE6510493.1"/>
    </source>
</evidence>
<protein>
    <recommendedName>
        <fullName evidence="3">Adhesin-like protein</fullName>
    </recommendedName>
</protein>
<dbReference type="Gene3D" id="2.160.20.10">
    <property type="entry name" value="Single-stranded right-handed beta-helix, Pectin lyase-like"/>
    <property type="match status" value="2"/>
</dbReference>
<dbReference type="EMBL" id="SUTF01000005">
    <property type="protein sequence ID" value="MBE6510493.1"/>
    <property type="molecule type" value="Genomic_DNA"/>
</dbReference>
<dbReference type="SUPFAM" id="SSF51126">
    <property type="entry name" value="Pectin lyase-like"/>
    <property type="match status" value="3"/>
</dbReference>
<dbReference type="InterPro" id="IPR012334">
    <property type="entry name" value="Pectin_lyas_fold"/>
</dbReference>
<reference evidence="1" key="1">
    <citation type="submission" date="2019-04" db="EMBL/GenBank/DDBJ databases">
        <title>Evolution of Biomass-Degrading Anaerobic Consortia Revealed by Metagenomics.</title>
        <authorList>
            <person name="Peng X."/>
        </authorList>
    </citation>
    <scope>NUCLEOTIDE SEQUENCE</scope>
    <source>
        <strain evidence="1">SIG13</strain>
    </source>
</reference>
<name>A0A8T3VH10_9EURY</name>